<dbReference type="OrthoDB" id="786845at2759"/>
<sequence>MNNPRRLSSSCSMTNIKSRFTHGFLRALSRINTRKPSTTREICKRFLRVKLAADASMASAVGSRRAWSRAMLLKMRLRRRTCRDSRITNDKKKKKKMSGSDQKEEVNGIRKAEELRGLVPGGESMEICKLLDETAHYIKCLSTQVKVMTTIADFYSL</sequence>
<dbReference type="PANTHER" id="PTHR33124:SF40">
    <property type="entry name" value="TRANSCRIPTION FACTOR IBH1"/>
    <property type="match status" value="1"/>
</dbReference>
<evidence type="ECO:0000256" key="1">
    <source>
        <dbReference type="ARBA" id="ARBA00004123"/>
    </source>
</evidence>
<feature type="domain" description="IBH1-like N-terminal" evidence="6">
    <location>
        <begin position="14"/>
        <end position="77"/>
    </location>
</feature>
<name>A0A8K0GQV5_9ROSA</name>
<evidence type="ECO:0000259" key="6">
    <source>
        <dbReference type="Pfam" id="PF26576"/>
    </source>
</evidence>
<dbReference type="CDD" id="cd11444">
    <property type="entry name" value="bHLH_AtIBH1_like"/>
    <property type="match status" value="1"/>
</dbReference>
<evidence type="ECO:0000256" key="2">
    <source>
        <dbReference type="ARBA" id="ARBA00023015"/>
    </source>
</evidence>
<dbReference type="AlphaFoldDB" id="A0A8K0GQV5"/>
<keyword evidence="8" id="KW-1185">Reference proteome</keyword>
<dbReference type="EMBL" id="VOIH02000010">
    <property type="protein sequence ID" value="KAF3435114.1"/>
    <property type="molecule type" value="Genomic_DNA"/>
</dbReference>
<dbReference type="Pfam" id="PF26576">
    <property type="entry name" value="IBH1_N"/>
    <property type="match status" value="1"/>
</dbReference>
<evidence type="ECO:0000256" key="5">
    <source>
        <dbReference type="SAM" id="MobiDB-lite"/>
    </source>
</evidence>
<gene>
    <name evidence="7" type="ORF">FNV43_RR22201</name>
</gene>
<evidence type="ECO:0000256" key="4">
    <source>
        <dbReference type="ARBA" id="ARBA00023242"/>
    </source>
</evidence>
<dbReference type="GO" id="GO:0006355">
    <property type="term" value="P:regulation of DNA-templated transcription"/>
    <property type="evidence" value="ECO:0007669"/>
    <property type="project" value="InterPro"/>
</dbReference>
<evidence type="ECO:0000313" key="8">
    <source>
        <dbReference type="Proteomes" id="UP000796880"/>
    </source>
</evidence>
<organism evidence="7 8">
    <name type="scientific">Rhamnella rubrinervis</name>
    <dbReference type="NCBI Taxonomy" id="2594499"/>
    <lineage>
        <taxon>Eukaryota</taxon>
        <taxon>Viridiplantae</taxon>
        <taxon>Streptophyta</taxon>
        <taxon>Embryophyta</taxon>
        <taxon>Tracheophyta</taxon>
        <taxon>Spermatophyta</taxon>
        <taxon>Magnoliopsida</taxon>
        <taxon>eudicotyledons</taxon>
        <taxon>Gunneridae</taxon>
        <taxon>Pentapetalae</taxon>
        <taxon>rosids</taxon>
        <taxon>fabids</taxon>
        <taxon>Rosales</taxon>
        <taxon>Rhamnaceae</taxon>
        <taxon>rhamnoid group</taxon>
        <taxon>Rhamneae</taxon>
        <taxon>Rhamnella</taxon>
    </lineage>
</organism>
<keyword evidence="3" id="KW-0804">Transcription</keyword>
<dbReference type="PANTHER" id="PTHR33124">
    <property type="entry name" value="TRANSCRIPTION FACTOR IBH1-LIKE 1"/>
    <property type="match status" value="1"/>
</dbReference>
<dbReference type="InterPro" id="IPR059002">
    <property type="entry name" value="IBH1_N"/>
</dbReference>
<evidence type="ECO:0000313" key="7">
    <source>
        <dbReference type="EMBL" id="KAF3435114.1"/>
    </source>
</evidence>
<dbReference type="InterPro" id="IPR044660">
    <property type="entry name" value="IBH1-like"/>
</dbReference>
<protein>
    <recommendedName>
        <fullName evidence="6">IBH1-like N-terminal domain-containing protein</fullName>
    </recommendedName>
</protein>
<comment type="subcellular location">
    <subcellularLocation>
        <location evidence="1">Nucleus</location>
    </subcellularLocation>
</comment>
<dbReference type="Proteomes" id="UP000796880">
    <property type="component" value="Unassembled WGS sequence"/>
</dbReference>
<feature type="region of interest" description="Disordered" evidence="5">
    <location>
        <begin position="85"/>
        <end position="106"/>
    </location>
</feature>
<proteinExistence type="predicted"/>
<dbReference type="InterPro" id="IPR044549">
    <property type="entry name" value="bHLH_AtIBH1-like"/>
</dbReference>
<reference evidence="7" key="1">
    <citation type="submission" date="2020-03" db="EMBL/GenBank/DDBJ databases">
        <title>A high-quality chromosome-level genome assembly of a woody plant with both climbing and erect habits, Rhamnella rubrinervis.</title>
        <authorList>
            <person name="Lu Z."/>
            <person name="Yang Y."/>
            <person name="Zhu X."/>
            <person name="Sun Y."/>
        </authorList>
    </citation>
    <scope>NUCLEOTIDE SEQUENCE</scope>
    <source>
        <strain evidence="7">BYM</strain>
        <tissue evidence="7">Leaf</tissue>
    </source>
</reference>
<evidence type="ECO:0000256" key="3">
    <source>
        <dbReference type="ARBA" id="ARBA00023163"/>
    </source>
</evidence>
<dbReference type="GO" id="GO:0005634">
    <property type="term" value="C:nucleus"/>
    <property type="evidence" value="ECO:0007669"/>
    <property type="project" value="UniProtKB-SubCell"/>
</dbReference>
<accession>A0A8K0GQV5</accession>
<keyword evidence="2" id="KW-0805">Transcription regulation</keyword>
<keyword evidence="4" id="KW-0539">Nucleus</keyword>
<comment type="caution">
    <text evidence="7">The sequence shown here is derived from an EMBL/GenBank/DDBJ whole genome shotgun (WGS) entry which is preliminary data.</text>
</comment>